<feature type="region of interest" description="Disordered" evidence="4">
    <location>
        <begin position="829"/>
        <end position="857"/>
    </location>
</feature>
<evidence type="ECO:0000256" key="4">
    <source>
        <dbReference type="SAM" id="MobiDB-lite"/>
    </source>
</evidence>
<feature type="compositionally biased region" description="Basic and acidic residues" evidence="4">
    <location>
        <begin position="142"/>
        <end position="165"/>
    </location>
</feature>
<feature type="compositionally biased region" description="Basic and acidic residues" evidence="4">
    <location>
        <begin position="378"/>
        <end position="399"/>
    </location>
</feature>
<keyword evidence="2" id="KW-0963">Cytoplasm</keyword>
<feature type="compositionally biased region" description="Basic and acidic residues" evidence="4">
    <location>
        <begin position="198"/>
        <end position="239"/>
    </location>
</feature>
<evidence type="ECO:0000313" key="6">
    <source>
        <dbReference type="Proteomes" id="UP001165082"/>
    </source>
</evidence>
<feature type="compositionally biased region" description="Acidic residues" evidence="4">
    <location>
        <begin position="418"/>
        <end position="445"/>
    </location>
</feature>
<feature type="compositionally biased region" description="Polar residues" evidence="4">
    <location>
        <begin position="354"/>
        <end position="363"/>
    </location>
</feature>
<feature type="region of interest" description="Disordered" evidence="4">
    <location>
        <begin position="1494"/>
        <end position="1542"/>
    </location>
</feature>
<comment type="subcellular location">
    <subcellularLocation>
        <location evidence="1">Cytoplasm</location>
    </subcellularLocation>
</comment>
<dbReference type="InterPro" id="IPR036850">
    <property type="entry name" value="NDK-like_dom_sf"/>
</dbReference>
<sequence length="1570" mass="170004">MDFDGLKKVVRANKFNFGKVAEQLSLDLSRELTAEDVRVAFASKTGLAASPQQPGGGDGVSAGNILPVIPPVPEASSFTAGSSPFDFDVDKEMKLAEAEMEKEMNKHLGSKLSSKGSGRLSSEVSSGRGGATAKTTPPPSWDSKKWLKDMEDKEREHRQRNEAAFDKALSALGGTAGAGGGEIDLHSLPPEIANAVQSRRDRELMERAEKREREEKEKIRLELSEQRERLKNRFNKDSEDAQGDDPLAARASNTSASMGGSGGVEMGADIANAIDIVLDSLESEAVEKRDEGHESDLGWVLKYLDENPAPERANKSVEKMTRAVRAEKEVEDGDSDDDRAWALRRKNMRGKGTLSKNSTPSFNTERRRNLNKSKGNTKKADEEETKSKERVVEKEKGEEVVEEEDEEEDVKEEKEDVKEEEEDVKEEEEVVEEEEEGGNEAVESEGDTKQEEEHDEIAAAINLTSAQATEEQLIRETEEARVSYERARERAQLEAEARRQADIRQAAAAALAIPTPPLAQQAPPPPIVKTATPSEPPAISMKPSPQSLLERKVTISKAISSQYNTSALFDNEVGFLPQLPALTDPIAWKAVSATSLPATTEPLDLKAFRVYAFEESSGFKDVAEFICSNHHLLCGLCMTAQKGVETLPQPSLLAPHLNPRDAIRRTFVCLRKEDRKFDEVDASLPTSAAVVTKLTGTSENSEHNGVALNHPLRLFSRQPHFTSLGAVAVSPSPSSNLSPSSSMEKTENSVFLETIAVVVKIHTLNDARQLSALLTAPEDHGLALVGLRYLDCDEDMIADASSTLSSLKGFDCGCKLVMAIRGPSASTRWDNAVGPTDPMLARRTDPHSLRAKHGKDKSRNLVRSVPNMARNSLRELQFFFGGRMRMEVSSTSTLSQAQTFMKGEKEGVGGAWPSRRKESLKEVGEAGGQGSRSVSRVKPPPVRPAYYLSPNGVASCQVKVPNSKPTLLGKVLDAIVSTAGFKVTALEGVAPASISCEGEGGAAAMRNNFLGLEGVEGVVIDDEEATGEASDSIPTKEDASLAIGNTPGPILDQYKGEIDEVQVVIVTPDSFERDFTGVDVPIGTLANVLLSPFPTIDGAEVSTNTNLGTRIPRCKFKSELLAAKMINKLSKELAHSIARDLTLVGKDAAVMERVLQRGRCLAFVMKGKPGFRRALKERVGPEKMEGGSLAARNYNPNCLKAMFAGDDDEPALARGVSRQATYRVICRLFTPDDVCATQVGDLFPERLPNEIVALNVRQVGRLGTVLKRAERGGFDLVGMRLAEKGRVLLCLRRFNGAAKWAEITGDSATGSGASFDDVDTIGNSEGMDGIYGAGNWNLKAACDEKRFSGGMYSVAASVAPTEGFAGFKQEGLIDDFQEKKFVRASISLNETVCVVFPSEVLRSSGLAKLVDAVKRNASGFVIVGARLVWFSMRSAAKWWEIRNEEGTIGGDKGAYGMKKNELIDLVAGEPGQCSVVLCLECDNAIVRSRKLISQGADGGGKGKGGEGERVLGSARKSGGEWGRRRRDDGGAEAFLDEDGEPKCLGSLNSNMAKRECAFFFSDIWGEDKLE</sequence>
<reference evidence="5" key="1">
    <citation type="submission" date="2022-07" db="EMBL/GenBank/DDBJ databases">
        <title>Genome analysis of Parmales, a sister group of diatoms, reveals the evolutionary specialization of diatoms from phago-mixotrophs to photoautotrophs.</title>
        <authorList>
            <person name="Ban H."/>
            <person name="Sato S."/>
            <person name="Yoshikawa S."/>
            <person name="Kazumasa Y."/>
            <person name="Nakamura Y."/>
            <person name="Ichinomiya M."/>
            <person name="Saitoh K."/>
            <person name="Sato N."/>
            <person name="Blanc-Mathieu R."/>
            <person name="Endo H."/>
            <person name="Kuwata A."/>
            <person name="Ogata H."/>
        </authorList>
    </citation>
    <scope>NUCLEOTIDE SEQUENCE</scope>
</reference>
<dbReference type="Gene3D" id="3.30.70.141">
    <property type="entry name" value="Nucleoside diphosphate kinase-like domain"/>
    <property type="match status" value="1"/>
</dbReference>
<evidence type="ECO:0000313" key="5">
    <source>
        <dbReference type="EMBL" id="GMH70928.1"/>
    </source>
</evidence>
<comment type="similarity">
    <text evidence="3">Belongs to the NDK family.</text>
</comment>
<evidence type="ECO:0000256" key="3">
    <source>
        <dbReference type="PROSITE-ProRule" id="PRU00706"/>
    </source>
</evidence>
<feature type="region of interest" description="Disordered" evidence="4">
    <location>
        <begin position="324"/>
        <end position="476"/>
    </location>
</feature>
<feature type="compositionally biased region" description="Basic and acidic residues" evidence="4">
    <location>
        <begin position="1517"/>
        <end position="1529"/>
    </location>
</feature>
<feature type="compositionally biased region" description="Acidic residues" evidence="4">
    <location>
        <begin position="400"/>
        <end position="410"/>
    </location>
</feature>
<dbReference type="PANTHER" id="PTHR43109">
    <property type="entry name" value="NUCLEOSIDE DIPHOSPHATE KINASE 7"/>
    <property type="match status" value="1"/>
</dbReference>
<proteinExistence type="inferred from homology"/>
<dbReference type="OrthoDB" id="2162449at2759"/>
<dbReference type="EMBL" id="BRXZ01002823">
    <property type="protein sequence ID" value="GMH70928.1"/>
    <property type="molecule type" value="Genomic_DNA"/>
</dbReference>
<organism evidence="5 6">
    <name type="scientific">Triparma retinervis</name>
    <dbReference type="NCBI Taxonomy" id="2557542"/>
    <lineage>
        <taxon>Eukaryota</taxon>
        <taxon>Sar</taxon>
        <taxon>Stramenopiles</taxon>
        <taxon>Ochrophyta</taxon>
        <taxon>Bolidophyceae</taxon>
        <taxon>Parmales</taxon>
        <taxon>Triparmaceae</taxon>
        <taxon>Triparma</taxon>
    </lineage>
</organism>
<dbReference type="PROSITE" id="PS51374">
    <property type="entry name" value="NDPK_LIKE"/>
    <property type="match status" value="1"/>
</dbReference>
<dbReference type="SUPFAM" id="SSF54919">
    <property type="entry name" value="Nucleoside diphosphate kinase, NDK"/>
    <property type="match status" value="1"/>
</dbReference>
<feature type="compositionally biased region" description="Low complexity" evidence="4">
    <location>
        <begin position="110"/>
        <end position="126"/>
    </location>
</feature>
<name>A0A9W7AKS5_9STRA</name>
<feature type="region of interest" description="Disordered" evidence="4">
    <location>
        <begin position="44"/>
        <end position="85"/>
    </location>
</feature>
<feature type="region of interest" description="Disordered" evidence="4">
    <location>
        <begin position="98"/>
        <end position="262"/>
    </location>
</feature>
<dbReference type="Proteomes" id="UP001165082">
    <property type="component" value="Unassembled WGS sequence"/>
</dbReference>
<accession>A0A9W7AKS5</accession>
<comment type="caution">
    <text evidence="3">Lacks conserved residue(s) required for the propagation of feature annotation.</text>
</comment>
<dbReference type="PANTHER" id="PTHR43109:SF3">
    <property type="entry name" value="DYNEIN AXONEMAL ASSEMBLY FACTOR 8"/>
    <property type="match status" value="1"/>
</dbReference>
<comment type="caution">
    <text evidence="5">The sequence shown here is derived from an EMBL/GenBank/DDBJ whole genome shotgun (WGS) entry which is preliminary data.</text>
</comment>
<protein>
    <submittedName>
        <fullName evidence="5">Uncharacterized protein</fullName>
    </submittedName>
</protein>
<keyword evidence="6" id="KW-1185">Reference proteome</keyword>
<evidence type="ECO:0000256" key="1">
    <source>
        <dbReference type="ARBA" id="ARBA00004496"/>
    </source>
</evidence>
<gene>
    <name evidence="5" type="ORF">TrRE_jg1917</name>
</gene>
<dbReference type="GO" id="GO:0005879">
    <property type="term" value="C:axonemal microtubule"/>
    <property type="evidence" value="ECO:0007669"/>
    <property type="project" value="TreeGrafter"/>
</dbReference>
<evidence type="ECO:0000256" key="2">
    <source>
        <dbReference type="ARBA" id="ARBA00022490"/>
    </source>
</evidence>